<dbReference type="SMART" id="SM00398">
    <property type="entry name" value="HMG"/>
    <property type="match status" value="2"/>
</dbReference>
<dbReference type="Gene3D" id="1.10.30.10">
    <property type="entry name" value="High mobility group box domain"/>
    <property type="match status" value="2"/>
</dbReference>
<evidence type="ECO:0000256" key="4">
    <source>
        <dbReference type="PROSITE-ProRule" id="PRU00267"/>
    </source>
</evidence>
<sequence>MALPRSQGHWSNTDLLRLLECMQNNLPSDDNSTFSSTQSHMDWGKVAFKNFSGEMCRLKWLEISCSLRKFSTLKELVLEAKKCVKNTNESQKGRNHPDFPKRPLTAYIRFFKENWPQYSQMYPGMRSQELTKILSEKYKELPEQMKQKYIQDFQKEKQEFEEKLARFREEHPDLDQKSKKSDISKRTQTKVQKKVQKNIEEVRSLPKTDQFFKKVKFHGEPQKPPMNGYHKFHQDSWSSKELQHLSLRERMVEIGRRWQRIPQSQKDHLKSQAEELQKQYKVKLDLWLKTLSPENYAAYKESTYAKGKNMAITGGLDTRLKQQIRSPHQQRVCKKGLGMGKGSSLQEQIHHRLVG</sequence>
<comment type="subcellular location">
    <subcellularLocation>
        <location evidence="1">Nucleus</location>
    </subcellularLocation>
</comment>
<proteinExistence type="predicted"/>
<dbReference type="InterPro" id="IPR009071">
    <property type="entry name" value="HMG_box_dom"/>
</dbReference>
<protein>
    <submittedName>
        <fullName evidence="7">UBTFL1 isoform 1</fullName>
    </submittedName>
</protein>
<dbReference type="AlphaFoldDB" id="A0A2J8S655"/>
<dbReference type="Pfam" id="PF00505">
    <property type="entry name" value="HMG_box"/>
    <property type="match status" value="1"/>
</dbReference>
<reference evidence="7" key="1">
    <citation type="submission" date="2017-12" db="EMBL/GenBank/DDBJ databases">
        <title>High-resolution comparative analysis of great ape genomes.</title>
        <authorList>
            <person name="Pollen A."/>
            <person name="Hastie A."/>
            <person name="Hormozdiari F."/>
            <person name="Dougherty M."/>
            <person name="Liu R."/>
            <person name="Chaisson M."/>
            <person name="Hoppe E."/>
            <person name="Hill C."/>
            <person name="Pang A."/>
            <person name="Hillier L."/>
            <person name="Baker C."/>
            <person name="Armstrong J."/>
            <person name="Shendure J."/>
            <person name="Paten B."/>
            <person name="Wilson R."/>
            <person name="Chao H."/>
            <person name="Schneider V."/>
            <person name="Ventura M."/>
            <person name="Kronenberg Z."/>
            <person name="Murali S."/>
            <person name="Gordon D."/>
            <person name="Cantsilieris S."/>
            <person name="Munson K."/>
            <person name="Nelson B."/>
            <person name="Raja A."/>
            <person name="Underwood J."/>
            <person name="Diekhans M."/>
            <person name="Fiddes I."/>
            <person name="Haussler D."/>
            <person name="Eichler E."/>
        </authorList>
    </citation>
    <scope>NUCLEOTIDE SEQUENCE [LARGE SCALE GENOMIC DNA]</scope>
    <source>
        <strain evidence="7">Susie</strain>
    </source>
</reference>
<feature type="DNA-binding region" description="HMG box" evidence="4">
    <location>
        <begin position="100"/>
        <end position="168"/>
    </location>
</feature>
<dbReference type="InterPro" id="IPR036910">
    <property type="entry name" value="HMG_box_dom_sf"/>
</dbReference>
<name>A0A2J8S655_PONAB</name>
<dbReference type="PROSITE" id="PS50118">
    <property type="entry name" value="HMG_BOX_2"/>
    <property type="match status" value="2"/>
</dbReference>
<evidence type="ECO:0000259" key="6">
    <source>
        <dbReference type="PROSITE" id="PS50118"/>
    </source>
</evidence>
<dbReference type="PANTHER" id="PTHR46318:SF1">
    <property type="entry name" value="UPSTREAM-BINDING FACTOR 1-LIKE PROTEIN 1-RELATED"/>
    <property type="match status" value="1"/>
</dbReference>
<comment type="caution">
    <text evidence="7">The sequence shown here is derived from an EMBL/GenBank/DDBJ whole genome shotgun (WGS) entry which is preliminary data.</text>
</comment>
<evidence type="ECO:0000256" key="3">
    <source>
        <dbReference type="ARBA" id="ARBA00023242"/>
    </source>
</evidence>
<feature type="domain" description="HMG box" evidence="6">
    <location>
        <begin position="100"/>
        <end position="168"/>
    </location>
</feature>
<dbReference type="STRING" id="9601.ENSPPYP00000004303"/>
<dbReference type="EMBL" id="NDHI03003605">
    <property type="protein sequence ID" value="PNJ16234.1"/>
    <property type="molecule type" value="Genomic_DNA"/>
</dbReference>
<feature type="DNA-binding region" description="HMG box" evidence="4">
    <location>
        <begin position="222"/>
        <end position="288"/>
    </location>
</feature>
<gene>
    <name evidence="7" type="ORF">CR201_G0045899</name>
</gene>
<dbReference type="GO" id="GO:0005634">
    <property type="term" value="C:nucleus"/>
    <property type="evidence" value="ECO:0007669"/>
    <property type="project" value="UniProtKB-SubCell"/>
</dbReference>
<dbReference type="CDD" id="cd22003">
    <property type="entry name" value="HMG-box_UBF1_rpt6-like"/>
    <property type="match status" value="1"/>
</dbReference>
<feature type="domain" description="HMG box" evidence="6">
    <location>
        <begin position="222"/>
        <end position="288"/>
    </location>
</feature>
<keyword evidence="3 4" id="KW-0539">Nucleus</keyword>
<dbReference type="InterPro" id="IPR051762">
    <property type="entry name" value="UBF1"/>
</dbReference>
<feature type="compositionally biased region" description="Basic and acidic residues" evidence="5">
    <location>
        <begin position="167"/>
        <end position="185"/>
    </location>
</feature>
<evidence type="ECO:0000256" key="5">
    <source>
        <dbReference type="SAM" id="MobiDB-lite"/>
    </source>
</evidence>
<dbReference type="SUPFAM" id="SSF47095">
    <property type="entry name" value="HMG-box"/>
    <property type="match status" value="2"/>
</dbReference>
<accession>A0A2J8S655</accession>
<feature type="region of interest" description="Disordered" evidence="5">
    <location>
        <begin position="167"/>
        <end position="194"/>
    </location>
</feature>
<evidence type="ECO:0000256" key="2">
    <source>
        <dbReference type="ARBA" id="ARBA00023125"/>
    </source>
</evidence>
<evidence type="ECO:0000256" key="1">
    <source>
        <dbReference type="ARBA" id="ARBA00004123"/>
    </source>
</evidence>
<dbReference type="PANTHER" id="PTHR46318">
    <property type="entry name" value="UPSTREAM BINDING TRANSCRIPTION FACTOR"/>
    <property type="match status" value="1"/>
</dbReference>
<dbReference type="GO" id="GO:0003677">
    <property type="term" value="F:DNA binding"/>
    <property type="evidence" value="ECO:0007669"/>
    <property type="project" value="UniProtKB-UniRule"/>
</dbReference>
<organism evidence="7">
    <name type="scientific">Pongo abelii</name>
    <name type="common">Sumatran orangutan</name>
    <name type="synonym">Pongo pygmaeus abelii</name>
    <dbReference type="NCBI Taxonomy" id="9601"/>
    <lineage>
        <taxon>Eukaryota</taxon>
        <taxon>Metazoa</taxon>
        <taxon>Chordata</taxon>
        <taxon>Craniata</taxon>
        <taxon>Vertebrata</taxon>
        <taxon>Euteleostomi</taxon>
        <taxon>Mammalia</taxon>
        <taxon>Eutheria</taxon>
        <taxon>Euarchontoglires</taxon>
        <taxon>Primates</taxon>
        <taxon>Haplorrhini</taxon>
        <taxon>Catarrhini</taxon>
        <taxon>Hominidae</taxon>
        <taxon>Pongo</taxon>
    </lineage>
</organism>
<evidence type="ECO:0000313" key="7">
    <source>
        <dbReference type="EMBL" id="PNJ16234.1"/>
    </source>
</evidence>
<dbReference type="CDD" id="cd21998">
    <property type="entry name" value="HMG-box_UBF1_rpt1-like"/>
    <property type="match status" value="1"/>
</dbReference>
<keyword evidence="2 4" id="KW-0238">DNA-binding</keyword>